<dbReference type="RefSeq" id="WP_189433193.1">
    <property type="nucleotide sequence ID" value="NZ_BNAO01000005.1"/>
</dbReference>
<proteinExistence type="predicted"/>
<dbReference type="GO" id="GO:0016740">
    <property type="term" value="F:transferase activity"/>
    <property type="evidence" value="ECO:0007669"/>
    <property type="project" value="UniProtKB-KW"/>
</dbReference>
<keyword evidence="2" id="KW-1185">Reference proteome</keyword>
<sequence length="420" mass="47287">MPLLVVIGYVWPEPASSAAGSRMLSLIRLFQAQGYQVIFASAAEKSPHRFDLPSIGVAEQSIVLNCDSFQQWLQTLAPQAVMFDRFMLEEQFGWRVAEACPEALRILDMEDVHALRHARHEAVKADSHLVATAVAVERLNNDLAYREVAAIYRCDLTLVISSYEMQLLQQHYQIPAHLLCYCPFWQRGPYAQVPDFAARDHFISIGNFRHAPNWQAVLWLKQQIWPLIRKQLPKAELHIYGAYPPPKATALNNAREGFLVKGWAEDAVVVMQQARLCLAPLQFGAGLKGKLLEAMQCGTPSITTTVGAEGMSINDNSSHWAGAIADNAEAFAAAACALYRDESAWQAAQQQGYRILTERFSEDQACQVWQQLQFLLTESPVARNTRRHSNFTGQMLQSHAYRSTRYMGQWIAAKNRNSHD</sequence>
<organism evidence="1 2">
    <name type="scientific">Alishewanella longhuensis</name>
    <dbReference type="NCBI Taxonomy" id="1091037"/>
    <lineage>
        <taxon>Bacteria</taxon>
        <taxon>Pseudomonadati</taxon>
        <taxon>Pseudomonadota</taxon>
        <taxon>Gammaproteobacteria</taxon>
        <taxon>Alteromonadales</taxon>
        <taxon>Alteromonadaceae</taxon>
        <taxon>Alishewanella</taxon>
    </lineage>
</organism>
<dbReference type="PANTHER" id="PTHR12526">
    <property type="entry name" value="GLYCOSYLTRANSFERASE"/>
    <property type="match status" value="1"/>
</dbReference>
<gene>
    <name evidence="1" type="ORF">GCM10010919_23440</name>
</gene>
<dbReference type="PANTHER" id="PTHR12526:SF584">
    <property type="entry name" value="GLYCOSYLTRANSFERASE"/>
    <property type="match status" value="1"/>
</dbReference>
<dbReference type="SUPFAM" id="SSF53756">
    <property type="entry name" value="UDP-Glycosyltransferase/glycogen phosphorylase"/>
    <property type="match status" value="1"/>
</dbReference>
<dbReference type="Proteomes" id="UP000659697">
    <property type="component" value="Unassembled WGS sequence"/>
</dbReference>
<keyword evidence="1" id="KW-0808">Transferase</keyword>
<reference evidence="2" key="1">
    <citation type="journal article" date="2019" name="Int. J. Syst. Evol. Microbiol.">
        <title>The Global Catalogue of Microorganisms (GCM) 10K type strain sequencing project: providing services to taxonomists for standard genome sequencing and annotation.</title>
        <authorList>
            <consortium name="The Broad Institute Genomics Platform"/>
            <consortium name="The Broad Institute Genome Sequencing Center for Infectious Disease"/>
            <person name="Wu L."/>
            <person name="Ma J."/>
        </authorList>
    </citation>
    <scope>NUCLEOTIDE SEQUENCE [LARGE SCALE GENOMIC DNA]</scope>
    <source>
        <strain evidence="2">CGMCC 1.7003</strain>
    </source>
</reference>
<evidence type="ECO:0000313" key="1">
    <source>
        <dbReference type="EMBL" id="GHG71730.1"/>
    </source>
</evidence>
<dbReference type="EMBL" id="BNAO01000005">
    <property type="protein sequence ID" value="GHG71730.1"/>
    <property type="molecule type" value="Genomic_DNA"/>
</dbReference>
<accession>A0ABQ3L1G8</accession>
<dbReference type="Gene3D" id="3.40.50.2000">
    <property type="entry name" value="Glycogen Phosphorylase B"/>
    <property type="match status" value="1"/>
</dbReference>
<dbReference type="Pfam" id="PF13692">
    <property type="entry name" value="Glyco_trans_1_4"/>
    <property type="match status" value="1"/>
</dbReference>
<protein>
    <submittedName>
        <fullName evidence="1">Glycosyl transferase</fullName>
    </submittedName>
</protein>
<dbReference type="CDD" id="cd03801">
    <property type="entry name" value="GT4_PimA-like"/>
    <property type="match status" value="1"/>
</dbReference>
<comment type="caution">
    <text evidence="1">The sequence shown here is derived from an EMBL/GenBank/DDBJ whole genome shotgun (WGS) entry which is preliminary data.</text>
</comment>
<name>A0ABQ3L1G8_9ALTE</name>
<evidence type="ECO:0000313" key="2">
    <source>
        <dbReference type="Proteomes" id="UP000659697"/>
    </source>
</evidence>